<dbReference type="EMBL" id="BARS01005956">
    <property type="protein sequence ID" value="GAF81230.1"/>
    <property type="molecule type" value="Genomic_DNA"/>
</dbReference>
<dbReference type="Gene3D" id="1.10.30.50">
    <property type="match status" value="1"/>
</dbReference>
<dbReference type="GO" id="GO:0008270">
    <property type="term" value="F:zinc ion binding"/>
    <property type="evidence" value="ECO:0007669"/>
    <property type="project" value="InterPro"/>
</dbReference>
<dbReference type="PANTHER" id="PTHR33877">
    <property type="entry name" value="SLL1193 PROTEIN"/>
    <property type="match status" value="1"/>
</dbReference>
<dbReference type="Pfam" id="PF14279">
    <property type="entry name" value="HNH_5"/>
    <property type="match status" value="1"/>
</dbReference>
<organism evidence="2">
    <name type="scientific">marine sediment metagenome</name>
    <dbReference type="NCBI Taxonomy" id="412755"/>
    <lineage>
        <taxon>unclassified sequences</taxon>
        <taxon>metagenomes</taxon>
        <taxon>ecological metagenomes</taxon>
    </lineage>
</organism>
<dbReference type="GO" id="GO:0003676">
    <property type="term" value="F:nucleic acid binding"/>
    <property type="evidence" value="ECO:0007669"/>
    <property type="project" value="InterPro"/>
</dbReference>
<dbReference type="PANTHER" id="PTHR33877:SF2">
    <property type="entry name" value="OS07G0170200 PROTEIN"/>
    <property type="match status" value="1"/>
</dbReference>
<feature type="domain" description="HNH nuclease" evidence="1">
    <location>
        <begin position="97"/>
        <end position="150"/>
    </location>
</feature>
<comment type="caution">
    <text evidence="2">The sequence shown here is derived from an EMBL/GenBank/DDBJ whole genome shotgun (WGS) entry which is preliminary data.</text>
</comment>
<evidence type="ECO:0000313" key="2">
    <source>
        <dbReference type="EMBL" id="GAF81230.1"/>
    </source>
</evidence>
<dbReference type="CDD" id="cd00085">
    <property type="entry name" value="HNHc"/>
    <property type="match status" value="1"/>
</dbReference>
<reference evidence="2" key="1">
    <citation type="journal article" date="2014" name="Front. Microbiol.">
        <title>High frequency of phylogenetically diverse reductive dehalogenase-homologous genes in deep subseafloor sedimentary metagenomes.</title>
        <authorList>
            <person name="Kawai M."/>
            <person name="Futagami T."/>
            <person name="Toyoda A."/>
            <person name="Takaki Y."/>
            <person name="Nishi S."/>
            <person name="Hori S."/>
            <person name="Arai W."/>
            <person name="Tsubouchi T."/>
            <person name="Morono Y."/>
            <person name="Uchiyama I."/>
            <person name="Ito T."/>
            <person name="Fujiyama A."/>
            <person name="Inagaki F."/>
            <person name="Takami H."/>
        </authorList>
    </citation>
    <scope>NUCLEOTIDE SEQUENCE</scope>
    <source>
        <strain evidence="2">Expedition CK06-06</strain>
    </source>
</reference>
<proteinExistence type="predicted"/>
<accession>X0TYK1</accession>
<gene>
    <name evidence="2" type="ORF">S01H1_11676</name>
</gene>
<dbReference type="InterPro" id="IPR052892">
    <property type="entry name" value="NA-targeting_endonuclease"/>
</dbReference>
<name>X0TYK1_9ZZZZ</name>
<dbReference type="SMART" id="SM00507">
    <property type="entry name" value="HNHc"/>
    <property type="match status" value="1"/>
</dbReference>
<protein>
    <recommendedName>
        <fullName evidence="1">HNH nuclease domain-containing protein</fullName>
    </recommendedName>
</protein>
<dbReference type="InterPro" id="IPR003615">
    <property type="entry name" value="HNH_nuc"/>
</dbReference>
<evidence type="ECO:0000259" key="1">
    <source>
        <dbReference type="SMART" id="SM00507"/>
    </source>
</evidence>
<dbReference type="InterPro" id="IPR029471">
    <property type="entry name" value="HNH_5"/>
</dbReference>
<sequence length="204" mass="22954">MISQGHKSRLHDGVLILNRSWLAVHVASVRRAVCLMALGHADAVDPEDFATYDFQGWMELSEGGNGDCIHAVSFLFRVPEIVVLTRYDGRRSRGIKLSRRNVMERDEFTCQYCGRKFEPARLTIDHVIPRSRGGQTVWENVVAACTRCNDRKGDRTLEATGMTLTRAPRRPRWVAGLGTRRSFPRKESWERFLAGTPGGGVIVA</sequence>
<dbReference type="AlphaFoldDB" id="X0TYK1"/>
<dbReference type="GO" id="GO:0004519">
    <property type="term" value="F:endonuclease activity"/>
    <property type="evidence" value="ECO:0007669"/>
    <property type="project" value="InterPro"/>
</dbReference>